<dbReference type="GO" id="GO:0046872">
    <property type="term" value="F:metal ion binding"/>
    <property type="evidence" value="ECO:0007669"/>
    <property type="project" value="UniProtKB-KW"/>
</dbReference>
<dbReference type="HAMAP" id="MF_01374">
    <property type="entry name" value="Glyoxalase_2"/>
    <property type="match status" value="1"/>
</dbReference>
<dbReference type="InterPro" id="IPR036866">
    <property type="entry name" value="RibonucZ/Hydroxyglut_hydro"/>
</dbReference>
<feature type="binding site" evidence="7">
    <location>
        <position position="52"/>
    </location>
    <ligand>
        <name>Zn(2+)</name>
        <dbReference type="ChEBI" id="CHEBI:29105"/>
        <label>1</label>
    </ligand>
</feature>
<comment type="similarity">
    <text evidence="3 7">Belongs to the metallo-beta-lactamase superfamily. Glyoxalase II family.</text>
</comment>
<protein>
    <recommendedName>
        <fullName evidence="7">Hydroxyacylglutathione hydrolase</fullName>
        <ecNumber evidence="7">3.1.2.6</ecNumber>
    </recommendedName>
    <alternativeName>
        <fullName evidence="7">Glyoxalase II</fullName>
        <shortName evidence="7">Glx II</shortName>
    </alternativeName>
</protein>
<evidence type="ECO:0000256" key="3">
    <source>
        <dbReference type="ARBA" id="ARBA00006759"/>
    </source>
</evidence>
<comment type="cofactor">
    <cofactor evidence="7">
        <name>Zn(2+)</name>
        <dbReference type="ChEBI" id="CHEBI:29105"/>
    </cofactor>
    <text evidence="7">Binds 2 Zn(2+) ions per subunit.</text>
</comment>
<dbReference type="InterPro" id="IPR050110">
    <property type="entry name" value="Glyoxalase_II_hydrolase"/>
</dbReference>
<proteinExistence type="inferred from homology"/>
<evidence type="ECO:0000256" key="4">
    <source>
        <dbReference type="ARBA" id="ARBA00022723"/>
    </source>
</evidence>
<evidence type="ECO:0000259" key="8">
    <source>
        <dbReference type="SMART" id="SM00849"/>
    </source>
</evidence>
<dbReference type="AlphaFoldDB" id="A0A318SKE3"/>
<dbReference type="PANTHER" id="PTHR43705">
    <property type="entry name" value="HYDROXYACYLGLUTATHIONE HYDROLASE"/>
    <property type="match status" value="1"/>
</dbReference>
<dbReference type="Pfam" id="PF00753">
    <property type="entry name" value="Lactamase_B"/>
    <property type="match status" value="1"/>
</dbReference>
<dbReference type="Pfam" id="PF16123">
    <property type="entry name" value="HAGH_C"/>
    <property type="match status" value="1"/>
</dbReference>
<sequence length="258" mass="27693">MQPLPAFTDNYIWMLHEGQRAVVVDPGEAQPVLDALQAQELQLETILVTHHHHDHTGGVDALRAATGARVIGPATEAHAVVPDPVDRLRQGDVVRVLGLAFRVIDVPGHTAGHIAFFCDDVDGAPLLLSGDTLFSGGCGRIFEGTPAQMLASLDALAALPDATRVCCGHEYTLSNLAFAQAVEPGNPALVAYGDRCKRLRARGLPTLPSTLGLEREVNPFLRSRAAPVVSAVRRHANTVADDEVGIFAALRQWKNDFR</sequence>
<keyword evidence="6 7" id="KW-0862">Zinc</keyword>
<gene>
    <name evidence="7" type="primary">gloB</name>
    <name evidence="9" type="ORF">DFQ15_10266</name>
</gene>
<dbReference type="UniPathway" id="UPA00619">
    <property type="reaction ID" value="UER00676"/>
</dbReference>
<dbReference type="SUPFAM" id="SSF56281">
    <property type="entry name" value="Metallo-hydrolase/oxidoreductase"/>
    <property type="match status" value="1"/>
</dbReference>
<reference evidence="9 10" key="1">
    <citation type="submission" date="2018-06" db="EMBL/GenBank/DDBJ databases">
        <title>Genomic Encyclopedia of Type Strains, Phase III (KMG-III): the genomes of soil and plant-associated and newly described type strains.</title>
        <authorList>
            <person name="Whitman W."/>
        </authorList>
    </citation>
    <scope>NUCLEOTIDE SEQUENCE [LARGE SCALE GENOMIC DNA]</scope>
    <source>
        <strain evidence="9 10">CECT 7646</strain>
    </source>
</reference>
<dbReference type="GO" id="GO:0004416">
    <property type="term" value="F:hydroxyacylglutathione hydrolase activity"/>
    <property type="evidence" value="ECO:0007669"/>
    <property type="project" value="UniProtKB-UniRule"/>
</dbReference>
<dbReference type="InterPro" id="IPR001279">
    <property type="entry name" value="Metallo-B-lactamas"/>
</dbReference>
<comment type="function">
    <text evidence="7">Thiolesterase that catalyzes the hydrolysis of S-D-lactoyl-glutathione to form glutathione and D-lactic acid.</text>
</comment>
<dbReference type="Proteomes" id="UP000247540">
    <property type="component" value="Unassembled WGS sequence"/>
</dbReference>
<feature type="binding site" evidence="7">
    <location>
        <position position="50"/>
    </location>
    <ligand>
        <name>Zn(2+)</name>
        <dbReference type="ChEBI" id="CHEBI:29105"/>
        <label>1</label>
    </ligand>
</feature>
<dbReference type="InterPro" id="IPR017782">
    <property type="entry name" value="Hydroxyacylglutathione_Hdrlase"/>
</dbReference>
<dbReference type="Gene3D" id="3.60.15.10">
    <property type="entry name" value="Ribonuclease Z/Hydroxyacylglutathione hydrolase-like"/>
    <property type="match status" value="1"/>
</dbReference>
<evidence type="ECO:0000313" key="9">
    <source>
        <dbReference type="EMBL" id="PYE79336.1"/>
    </source>
</evidence>
<dbReference type="NCBIfam" id="TIGR03413">
    <property type="entry name" value="GSH_gloB"/>
    <property type="match status" value="1"/>
</dbReference>
<comment type="subunit">
    <text evidence="7">Monomer.</text>
</comment>
<keyword evidence="10" id="KW-1185">Reference proteome</keyword>
<organism evidence="9 10">
    <name type="scientific">Xylophilus ampelinus</name>
    <dbReference type="NCBI Taxonomy" id="54067"/>
    <lineage>
        <taxon>Bacteria</taxon>
        <taxon>Pseudomonadati</taxon>
        <taxon>Pseudomonadota</taxon>
        <taxon>Betaproteobacteria</taxon>
        <taxon>Burkholderiales</taxon>
        <taxon>Xylophilus</taxon>
    </lineage>
</organism>
<dbReference type="EC" id="3.1.2.6" evidence="7"/>
<feature type="binding site" evidence="7">
    <location>
        <position position="131"/>
    </location>
    <ligand>
        <name>Zn(2+)</name>
        <dbReference type="ChEBI" id="CHEBI:29105"/>
        <label>1</label>
    </ligand>
</feature>
<keyword evidence="4 7" id="KW-0479">Metal-binding</keyword>
<dbReference type="PIRSF" id="PIRSF005457">
    <property type="entry name" value="Glx"/>
    <property type="match status" value="1"/>
</dbReference>
<feature type="binding site" evidence="7">
    <location>
        <position position="109"/>
    </location>
    <ligand>
        <name>Zn(2+)</name>
        <dbReference type="ChEBI" id="CHEBI:29105"/>
        <label>1</label>
    </ligand>
</feature>
<feature type="domain" description="Metallo-beta-lactamase" evidence="8">
    <location>
        <begin position="9"/>
        <end position="169"/>
    </location>
</feature>
<dbReference type="EMBL" id="QJTC01000002">
    <property type="protein sequence ID" value="PYE79336.1"/>
    <property type="molecule type" value="Genomic_DNA"/>
</dbReference>
<dbReference type="GO" id="GO:0019243">
    <property type="term" value="P:methylglyoxal catabolic process to D-lactate via S-lactoyl-glutathione"/>
    <property type="evidence" value="ECO:0007669"/>
    <property type="project" value="UniProtKB-UniRule"/>
</dbReference>
<dbReference type="InterPro" id="IPR035680">
    <property type="entry name" value="Clx_II_MBL"/>
</dbReference>
<dbReference type="PANTHER" id="PTHR43705:SF1">
    <property type="entry name" value="HYDROXYACYLGLUTATHIONE HYDROLASE GLOB"/>
    <property type="match status" value="1"/>
</dbReference>
<evidence type="ECO:0000256" key="7">
    <source>
        <dbReference type="HAMAP-Rule" id="MF_01374"/>
    </source>
</evidence>
<feature type="binding site" evidence="7">
    <location>
        <position position="169"/>
    </location>
    <ligand>
        <name>Zn(2+)</name>
        <dbReference type="ChEBI" id="CHEBI:29105"/>
        <label>2</label>
    </ligand>
</feature>
<feature type="binding site" evidence="7">
    <location>
        <position position="55"/>
    </location>
    <ligand>
        <name>Zn(2+)</name>
        <dbReference type="ChEBI" id="CHEBI:29105"/>
        <label>2</label>
    </ligand>
</feature>
<dbReference type="SMART" id="SM00849">
    <property type="entry name" value="Lactamase_B"/>
    <property type="match status" value="1"/>
</dbReference>
<comment type="caution">
    <text evidence="9">The sequence shown here is derived from an EMBL/GenBank/DDBJ whole genome shotgun (WGS) entry which is preliminary data.</text>
</comment>
<dbReference type="InterPro" id="IPR032282">
    <property type="entry name" value="HAGH_C"/>
</dbReference>
<keyword evidence="5 7" id="KW-0378">Hydrolase</keyword>
<comment type="catalytic activity">
    <reaction evidence="1 7">
        <text>an S-(2-hydroxyacyl)glutathione + H2O = a 2-hydroxy carboxylate + glutathione + H(+)</text>
        <dbReference type="Rhea" id="RHEA:21864"/>
        <dbReference type="ChEBI" id="CHEBI:15377"/>
        <dbReference type="ChEBI" id="CHEBI:15378"/>
        <dbReference type="ChEBI" id="CHEBI:57925"/>
        <dbReference type="ChEBI" id="CHEBI:58896"/>
        <dbReference type="ChEBI" id="CHEBI:71261"/>
        <dbReference type="EC" id="3.1.2.6"/>
    </reaction>
</comment>
<comment type="pathway">
    <text evidence="2 7">Secondary metabolite metabolism; methylglyoxal degradation; (R)-lactate from methylglyoxal: step 2/2.</text>
</comment>
<evidence type="ECO:0000313" key="10">
    <source>
        <dbReference type="Proteomes" id="UP000247540"/>
    </source>
</evidence>
<feature type="binding site" evidence="7">
    <location>
        <position position="54"/>
    </location>
    <ligand>
        <name>Zn(2+)</name>
        <dbReference type="ChEBI" id="CHEBI:29105"/>
        <label>2</label>
    </ligand>
</feature>
<evidence type="ECO:0000256" key="5">
    <source>
        <dbReference type="ARBA" id="ARBA00022801"/>
    </source>
</evidence>
<dbReference type="CDD" id="cd07723">
    <property type="entry name" value="hydroxyacylglutathione_hydrolase_MBL-fold"/>
    <property type="match status" value="1"/>
</dbReference>
<accession>A0A318SKE3</accession>
<evidence type="ECO:0000256" key="6">
    <source>
        <dbReference type="ARBA" id="ARBA00022833"/>
    </source>
</evidence>
<evidence type="ECO:0000256" key="2">
    <source>
        <dbReference type="ARBA" id="ARBA00004963"/>
    </source>
</evidence>
<name>A0A318SKE3_9BURK</name>
<feature type="binding site" evidence="7">
    <location>
        <position position="131"/>
    </location>
    <ligand>
        <name>Zn(2+)</name>
        <dbReference type="ChEBI" id="CHEBI:29105"/>
        <label>2</label>
    </ligand>
</feature>
<evidence type="ECO:0000256" key="1">
    <source>
        <dbReference type="ARBA" id="ARBA00001623"/>
    </source>
</evidence>